<protein>
    <recommendedName>
        <fullName evidence="6">Phosphate transporter</fullName>
    </recommendedName>
</protein>
<evidence type="ECO:0000256" key="1">
    <source>
        <dbReference type="ARBA" id="ARBA00004141"/>
    </source>
</evidence>
<feature type="transmembrane region" description="Helical" evidence="6">
    <location>
        <begin position="293"/>
        <end position="314"/>
    </location>
</feature>
<name>A0A0P7XXH4_9HYPH</name>
<reference evidence="7 9" key="1">
    <citation type="submission" date="2015-09" db="EMBL/GenBank/DDBJ databases">
        <title>Identification and resolution of microdiversity through metagenomic sequencing of parallel consortia.</title>
        <authorList>
            <person name="Nelson W.C."/>
            <person name="Romine M.F."/>
            <person name="Lindemann S.R."/>
        </authorList>
    </citation>
    <scope>NUCLEOTIDE SEQUENCE [LARGE SCALE GENOMIC DNA]</scope>
    <source>
        <strain evidence="7">HL-109</strain>
    </source>
</reference>
<evidence type="ECO:0000256" key="2">
    <source>
        <dbReference type="ARBA" id="ARBA00022448"/>
    </source>
</evidence>
<keyword evidence="6" id="KW-0592">Phosphate transport</keyword>
<feature type="transmembrane region" description="Helical" evidence="6">
    <location>
        <begin position="55"/>
        <end position="76"/>
    </location>
</feature>
<dbReference type="PANTHER" id="PTHR11101:SF80">
    <property type="entry name" value="PHOSPHATE TRANSPORTER"/>
    <property type="match status" value="1"/>
</dbReference>
<evidence type="ECO:0000256" key="6">
    <source>
        <dbReference type="RuleBase" id="RU363058"/>
    </source>
</evidence>
<evidence type="ECO:0000313" key="8">
    <source>
        <dbReference type="EMBL" id="SCC81205.1"/>
    </source>
</evidence>
<gene>
    <name evidence="8" type="ORF">GA0071312_2140</name>
    <name evidence="7" type="ORF">HLUCCO17_01715</name>
</gene>
<dbReference type="PATRIC" id="fig|1653334.4.peg.852"/>
<dbReference type="GO" id="GO:0035435">
    <property type="term" value="P:phosphate ion transmembrane transport"/>
    <property type="evidence" value="ECO:0007669"/>
    <property type="project" value="TreeGrafter"/>
</dbReference>
<keyword evidence="3 6" id="KW-0812">Transmembrane</keyword>
<evidence type="ECO:0000256" key="4">
    <source>
        <dbReference type="ARBA" id="ARBA00022989"/>
    </source>
</evidence>
<dbReference type="EMBL" id="FMBM01000002">
    <property type="protein sequence ID" value="SCC81205.1"/>
    <property type="molecule type" value="Genomic_DNA"/>
</dbReference>
<dbReference type="EMBL" id="LJSX01000002">
    <property type="protein sequence ID" value="KPQ12302.1"/>
    <property type="molecule type" value="Genomic_DNA"/>
</dbReference>
<dbReference type="Proteomes" id="UP000182800">
    <property type="component" value="Unassembled WGS sequence"/>
</dbReference>
<dbReference type="Pfam" id="PF01384">
    <property type="entry name" value="PHO4"/>
    <property type="match status" value="1"/>
</dbReference>
<feature type="transmembrane region" description="Helical" evidence="6">
    <location>
        <begin position="470"/>
        <end position="495"/>
    </location>
</feature>
<feature type="transmembrane region" description="Helical" evidence="6">
    <location>
        <begin position="193"/>
        <end position="216"/>
    </location>
</feature>
<evidence type="ECO:0000313" key="9">
    <source>
        <dbReference type="Proteomes" id="UP000050497"/>
    </source>
</evidence>
<feature type="transmembrane region" description="Helical" evidence="6">
    <location>
        <begin position="130"/>
        <end position="151"/>
    </location>
</feature>
<dbReference type="PANTHER" id="PTHR11101">
    <property type="entry name" value="PHOSPHATE TRANSPORTER"/>
    <property type="match status" value="1"/>
</dbReference>
<comment type="subcellular location">
    <subcellularLocation>
        <location evidence="1 6">Membrane</location>
        <topology evidence="1 6">Multi-pass membrane protein</topology>
    </subcellularLocation>
</comment>
<keyword evidence="2 6" id="KW-0813">Transport</keyword>
<keyword evidence="5 6" id="KW-0472">Membrane</keyword>
<evidence type="ECO:0000256" key="3">
    <source>
        <dbReference type="ARBA" id="ARBA00022692"/>
    </source>
</evidence>
<dbReference type="RefSeq" id="WP_074444950.1">
    <property type="nucleotide sequence ID" value="NZ_FMBM01000002.1"/>
</dbReference>
<keyword evidence="4 6" id="KW-1133">Transmembrane helix</keyword>
<dbReference type="AlphaFoldDB" id="A0A0P7XXH4"/>
<evidence type="ECO:0000313" key="10">
    <source>
        <dbReference type="Proteomes" id="UP000182800"/>
    </source>
</evidence>
<dbReference type="OrthoDB" id="9779554at2"/>
<evidence type="ECO:0000313" key="7">
    <source>
        <dbReference type="EMBL" id="KPQ12302.1"/>
    </source>
</evidence>
<feature type="transmembrane region" description="Helical" evidence="6">
    <location>
        <begin position="345"/>
        <end position="367"/>
    </location>
</feature>
<comment type="caution">
    <text evidence="7">The sequence shown here is derived from an EMBL/GenBank/DDBJ whole genome shotgun (WGS) entry which is preliminary data.</text>
</comment>
<dbReference type="STRING" id="1653334.GA0071312_2140"/>
<dbReference type="GO" id="GO:0005315">
    <property type="term" value="F:phosphate transmembrane transporter activity"/>
    <property type="evidence" value="ECO:0007669"/>
    <property type="project" value="InterPro"/>
</dbReference>
<feature type="transmembrane region" description="Helical" evidence="6">
    <location>
        <begin position="163"/>
        <end position="181"/>
    </location>
</feature>
<dbReference type="GO" id="GO:0016020">
    <property type="term" value="C:membrane"/>
    <property type="evidence" value="ECO:0007669"/>
    <property type="project" value="UniProtKB-SubCell"/>
</dbReference>
<feature type="transmembrane region" description="Helical" evidence="6">
    <location>
        <begin position="379"/>
        <end position="399"/>
    </location>
</feature>
<sequence>MAKSTLDKDLGKVDTLETATASRARAMAMPGLLLVFFIGAITLASLFVIEGPLSWFVIAAAVIAAYMALNVGANDVANNMGPAVGSRALSLGGALVIAAFCEAAGAILAGGDVVNTVSRDLLRPDDAMPALQFILVMMSAFLAAAMWINLATCLGAPVSTTHSVVGGVVGAGIAAAGFWVVHWPMIGAIVASWVISPGLGGLIAAALLGFVKWSILLREDRVAAARRWVPVMVGLMTGVFAMYLANKGFSRIWNPSALTVLALGLVFFLIGWGMSRPWVAERARHIENRRKHIANLFTVPLIFAAALLSFAHGANDVANAVGPLAAIVAAAETGSSEVGRVALPLWVLVIGAIGIAVGLALFGPRLIRMVGEKITRMDAIRAYCVALAAAITVLIASALGLPVSSTHIAVGAIFGVGFLREALMNKGVPNPAVQPTSLFLRVDKLNKTPEDAIAKAQKRERRQLVRRRHALGIITAWIVTVPAAGTLAGLLYLLMQAFADF</sequence>
<feature type="transmembrane region" description="Helical" evidence="6">
    <location>
        <begin position="31"/>
        <end position="49"/>
    </location>
</feature>
<dbReference type="Proteomes" id="UP000050497">
    <property type="component" value="Unassembled WGS sequence"/>
</dbReference>
<feature type="transmembrane region" description="Helical" evidence="6">
    <location>
        <begin position="88"/>
        <end position="110"/>
    </location>
</feature>
<organism evidence="7 9">
    <name type="scientific">Saliniramus fredricksonii</name>
    <dbReference type="NCBI Taxonomy" id="1653334"/>
    <lineage>
        <taxon>Bacteria</taxon>
        <taxon>Pseudomonadati</taxon>
        <taxon>Pseudomonadota</taxon>
        <taxon>Alphaproteobacteria</taxon>
        <taxon>Hyphomicrobiales</taxon>
        <taxon>Salinarimonadaceae</taxon>
        <taxon>Saliniramus</taxon>
    </lineage>
</organism>
<reference evidence="8 10" key="2">
    <citation type="submission" date="2016-08" db="EMBL/GenBank/DDBJ databases">
        <authorList>
            <person name="Varghese N."/>
            <person name="Submissions Spin"/>
        </authorList>
    </citation>
    <scope>NUCLEOTIDE SEQUENCE [LARGE SCALE GENOMIC DNA]</scope>
    <source>
        <strain evidence="8 10">HL-109</strain>
    </source>
</reference>
<keyword evidence="10" id="KW-1185">Reference proteome</keyword>
<accession>A0A0P7XXH4</accession>
<feature type="transmembrane region" description="Helical" evidence="6">
    <location>
        <begin position="228"/>
        <end position="246"/>
    </location>
</feature>
<dbReference type="InterPro" id="IPR001204">
    <property type="entry name" value="Phos_transporter"/>
</dbReference>
<feature type="transmembrane region" description="Helical" evidence="6">
    <location>
        <begin position="405"/>
        <end position="423"/>
    </location>
</feature>
<proteinExistence type="inferred from homology"/>
<feature type="transmembrane region" description="Helical" evidence="6">
    <location>
        <begin position="252"/>
        <end position="272"/>
    </location>
</feature>
<evidence type="ECO:0000256" key="5">
    <source>
        <dbReference type="ARBA" id="ARBA00023136"/>
    </source>
</evidence>
<comment type="similarity">
    <text evidence="6">Belongs to the inorganic phosphate transporter (PiT) (TC 2.A.20) family.</text>
</comment>